<reference evidence="1" key="1">
    <citation type="submission" date="2014-11" db="EMBL/GenBank/DDBJ databases">
        <authorList>
            <person name="Amaro Gonzalez C."/>
        </authorList>
    </citation>
    <scope>NUCLEOTIDE SEQUENCE</scope>
</reference>
<organism evidence="1">
    <name type="scientific">Anguilla anguilla</name>
    <name type="common">European freshwater eel</name>
    <name type="synonym">Muraena anguilla</name>
    <dbReference type="NCBI Taxonomy" id="7936"/>
    <lineage>
        <taxon>Eukaryota</taxon>
        <taxon>Metazoa</taxon>
        <taxon>Chordata</taxon>
        <taxon>Craniata</taxon>
        <taxon>Vertebrata</taxon>
        <taxon>Euteleostomi</taxon>
        <taxon>Actinopterygii</taxon>
        <taxon>Neopterygii</taxon>
        <taxon>Teleostei</taxon>
        <taxon>Anguilliformes</taxon>
        <taxon>Anguillidae</taxon>
        <taxon>Anguilla</taxon>
    </lineage>
</organism>
<name>A0A0E9WMU1_ANGAN</name>
<sequence>MLSPQKCSPECLVLTQSRTTGCCLHSVYSSAHELRTGRGLCFFSSHGTVLEPQKRRCGLR</sequence>
<proteinExistence type="predicted"/>
<evidence type="ECO:0000313" key="1">
    <source>
        <dbReference type="EMBL" id="JAH90875.1"/>
    </source>
</evidence>
<protein>
    <submittedName>
        <fullName evidence="1">Uncharacterized protein</fullName>
    </submittedName>
</protein>
<accession>A0A0E9WMU1</accession>
<dbReference type="AlphaFoldDB" id="A0A0E9WMU1"/>
<dbReference type="EMBL" id="GBXM01017702">
    <property type="protein sequence ID" value="JAH90875.1"/>
    <property type="molecule type" value="Transcribed_RNA"/>
</dbReference>
<reference evidence="1" key="2">
    <citation type="journal article" date="2015" name="Fish Shellfish Immunol.">
        <title>Early steps in the European eel (Anguilla anguilla)-Vibrio vulnificus interaction in the gills: Role of the RtxA13 toxin.</title>
        <authorList>
            <person name="Callol A."/>
            <person name="Pajuelo D."/>
            <person name="Ebbesson L."/>
            <person name="Teles M."/>
            <person name="MacKenzie S."/>
            <person name="Amaro C."/>
        </authorList>
    </citation>
    <scope>NUCLEOTIDE SEQUENCE</scope>
</reference>